<reference evidence="9" key="1">
    <citation type="submission" date="2017-01" db="EMBL/GenBank/DDBJ databases">
        <authorList>
            <person name="Varghese N."/>
            <person name="Submissions S."/>
        </authorList>
    </citation>
    <scope>NUCLEOTIDE SEQUENCE [LARGE SCALE GENOMIC DNA]</scope>
    <source>
        <strain evidence="9">ATCC 700103</strain>
    </source>
</reference>
<proteinExistence type="predicted"/>
<dbReference type="EMBL" id="FTNC01000010">
    <property type="protein sequence ID" value="SIQ91883.1"/>
    <property type="molecule type" value="Genomic_DNA"/>
</dbReference>
<keyword evidence="9" id="KW-1185">Reference proteome</keyword>
<dbReference type="PANTHER" id="PTHR23531:SF1">
    <property type="entry name" value="QUINOLENE RESISTANCE PROTEIN NORA"/>
    <property type="match status" value="1"/>
</dbReference>
<evidence type="ECO:0000259" key="7">
    <source>
        <dbReference type="PROSITE" id="PS50850"/>
    </source>
</evidence>
<protein>
    <submittedName>
        <fullName evidence="8">Predicted arabinose efflux permease, MFS family</fullName>
    </submittedName>
</protein>
<evidence type="ECO:0000313" key="8">
    <source>
        <dbReference type="EMBL" id="SIQ91883.1"/>
    </source>
</evidence>
<evidence type="ECO:0000256" key="6">
    <source>
        <dbReference type="SAM" id="Phobius"/>
    </source>
</evidence>
<dbReference type="SUPFAM" id="SSF103473">
    <property type="entry name" value="MFS general substrate transporter"/>
    <property type="match status" value="1"/>
</dbReference>
<feature type="domain" description="Major facilitator superfamily (MFS) profile" evidence="7">
    <location>
        <begin position="17"/>
        <end position="395"/>
    </location>
</feature>
<evidence type="ECO:0000256" key="3">
    <source>
        <dbReference type="ARBA" id="ARBA00022692"/>
    </source>
</evidence>
<name>A0A1N6WP53_9FIRM</name>
<feature type="transmembrane region" description="Helical" evidence="6">
    <location>
        <begin position="108"/>
        <end position="133"/>
    </location>
</feature>
<keyword evidence="2" id="KW-0813">Transport</keyword>
<dbReference type="InterPro" id="IPR036259">
    <property type="entry name" value="MFS_trans_sf"/>
</dbReference>
<gene>
    <name evidence="8" type="ORF">SAMN05421834_11025</name>
</gene>
<evidence type="ECO:0000256" key="4">
    <source>
        <dbReference type="ARBA" id="ARBA00022989"/>
    </source>
</evidence>
<feature type="transmembrane region" description="Helical" evidence="6">
    <location>
        <begin position="219"/>
        <end position="243"/>
    </location>
</feature>
<keyword evidence="3 6" id="KW-0812">Transmembrane</keyword>
<dbReference type="InterPro" id="IPR005829">
    <property type="entry name" value="Sugar_transporter_CS"/>
</dbReference>
<feature type="transmembrane region" description="Helical" evidence="6">
    <location>
        <begin position="249"/>
        <end position="270"/>
    </location>
</feature>
<feature type="transmembrane region" description="Helical" evidence="6">
    <location>
        <begin position="53"/>
        <end position="72"/>
    </location>
</feature>
<evidence type="ECO:0000256" key="1">
    <source>
        <dbReference type="ARBA" id="ARBA00004651"/>
    </source>
</evidence>
<keyword evidence="4 6" id="KW-1133">Transmembrane helix</keyword>
<dbReference type="InterPro" id="IPR020846">
    <property type="entry name" value="MFS_dom"/>
</dbReference>
<organism evidence="8 9">
    <name type="scientific">Halanaerobium kushneri</name>
    <dbReference type="NCBI Taxonomy" id="56779"/>
    <lineage>
        <taxon>Bacteria</taxon>
        <taxon>Bacillati</taxon>
        <taxon>Bacillota</taxon>
        <taxon>Clostridia</taxon>
        <taxon>Halanaerobiales</taxon>
        <taxon>Halanaerobiaceae</taxon>
        <taxon>Halanaerobium</taxon>
    </lineage>
</organism>
<evidence type="ECO:0000313" key="9">
    <source>
        <dbReference type="Proteomes" id="UP000185669"/>
    </source>
</evidence>
<dbReference type="Pfam" id="PF07690">
    <property type="entry name" value="MFS_1"/>
    <property type="match status" value="1"/>
</dbReference>
<dbReference type="Gene3D" id="1.20.1250.20">
    <property type="entry name" value="MFS general substrate transporter like domains"/>
    <property type="match status" value="1"/>
</dbReference>
<dbReference type="GO" id="GO:0005886">
    <property type="term" value="C:plasma membrane"/>
    <property type="evidence" value="ECO:0007669"/>
    <property type="project" value="UniProtKB-SubCell"/>
</dbReference>
<keyword evidence="5 6" id="KW-0472">Membrane</keyword>
<dbReference type="PANTHER" id="PTHR23531">
    <property type="entry name" value="QUINOLENE RESISTANCE PROTEIN NORA"/>
    <property type="match status" value="1"/>
</dbReference>
<dbReference type="STRING" id="56779.SAMN05421834_11025"/>
<dbReference type="InterPro" id="IPR052714">
    <property type="entry name" value="MFS_Exporter"/>
</dbReference>
<comment type="subcellular location">
    <subcellularLocation>
        <location evidence="1">Cell membrane</location>
        <topology evidence="1">Multi-pass membrane protein</topology>
    </subcellularLocation>
</comment>
<dbReference type="PROSITE" id="PS50850">
    <property type="entry name" value="MFS"/>
    <property type="match status" value="1"/>
</dbReference>
<dbReference type="Proteomes" id="UP000185669">
    <property type="component" value="Unassembled WGS sequence"/>
</dbReference>
<dbReference type="CDD" id="cd17489">
    <property type="entry name" value="MFS_YfcJ_like"/>
    <property type="match status" value="1"/>
</dbReference>
<feature type="transmembrane region" description="Helical" evidence="6">
    <location>
        <begin position="20"/>
        <end position="41"/>
    </location>
</feature>
<dbReference type="GO" id="GO:0022857">
    <property type="term" value="F:transmembrane transporter activity"/>
    <property type="evidence" value="ECO:0007669"/>
    <property type="project" value="InterPro"/>
</dbReference>
<feature type="transmembrane region" description="Helical" evidence="6">
    <location>
        <begin position="372"/>
        <end position="390"/>
    </location>
</feature>
<feature type="transmembrane region" description="Helical" evidence="6">
    <location>
        <begin position="307"/>
        <end position="333"/>
    </location>
</feature>
<feature type="transmembrane region" description="Helical" evidence="6">
    <location>
        <begin position="84"/>
        <end position="102"/>
    </location>
</feature>
<feature type="transmembrane region" description="Helical" evidence="6">
    <location>
        <begin position="145"/>
        <end position="165"/>
    </location>
</feature>
<dbReference type="InterPro" id="IPR011701">
    <property type="entry name" value="MFS"/>
</dbReference>
<sequence>MRKDDEKINKNKLWTKEFLINSMIMFIVMLVYYQLMAIIAMHSVDNLGASSSSAGLAAGIFMLAALTARVFSGKFIEYVGRKRMFLAGIIFYLFATALYFGAENLILLFIIRIIHGIGFGIATTSAMTIAAGIIPSSRRGEGMSYFNLSITLASAIGPSLGIYLYDYSSFSIILLISSILLVAGFFATLFLKVPEVELSSEQIAEMTSFKLNKLFEVKVLPLAVVGLMTFFAYASIISFLSSYVNEVNLVRAGSVFFIVYSVAMLISRPITGRWFDSKGENLVMYPAFLSFAFGLIIISQAHNSFTILAAAVFMGIGFGTFASCGQAIAIKLVPEHRMGIATSTFISISEMGIGMGPFFLGMLIPLVGFRGLYLTMSVIVISAMALYYFVHGKDNGEKEEQRAA</sequence>
<feature type="transmembrane region" description="Helical" evidence="6">
    <location>
        <begin position="345"/>
        <end position="366"/>
    </location>
</feature>
<feature type="transmembrane region" description="Helical" evidence="6">
    <location>
        <begin position="282"/>
        <end position="301"/>
    </location>
</feature>
<dbReference type="RefSeq" id="WP_200805228.1">
    <property type="nucleotide sequence ID" value="NZ_FTNC01000010.1"/>
</dbReference>
<accession>A0A1N6WP53</accession>
<feature type="transmembrane region" description="Helical" evidence="6">
    <location>
        <begin position="171"/>
        <end position="191"/>
    </location>
</feature>
<dbReference type="PROSITE" id="PS00216">
    <property type="entry name" value="SUGAR_TRANSPORT_1"/>
    <property type="match status" value="1"/>
</dbReference>
<evidence type="ECO:0000256" key="2">
    <source>
        <dbReference type="ARBA" id="ARBA00022448"/>
    </source>
</evidence>
<evidence type="ECO:0000256" key="5">
    <source>
        <dbReference type="ARBA" id="ARBA00023136"/>
    </source>
</evidence>
<dbReference type="AlphaFoldDB" id="A0A1N6WP53"/>